<dbReference type="Proteomes" id="UP000476411">
    <property type="component" value="Chromosome"/>
</dbReference>
<proteinExistence type="predicted"/>
<feature type="transmembrane region" description="Helical" evidence="1">
    <location>
        <begin position="6"/>
        <end position="23"/>
    </location>
</feature>
<accession>A0A6B9Z9G1</accession>
<keyword evidence="1" id="KW-0472">Membrane</keyword>
<feature type="transmembrane region" description="Helical" evidence="1">
    <location>
        <begin position="124"/>
        <end position="140"/>
    </location>
</feature>
<evidence type="ECO:0000256" key="1">
    <source>
        <dbReference type="SAM" id="Phobius"/>
    </source>
</evidence>
<dbReference type="RefSeq" id="WP_162330601.1">
    <property type="nucleotide sequence ID" value="NZ_CP048113.1"/>
</dbReference>
<evidence type="ECO:0000313" key="3">
    <source>
        <dbReference type="Proteomes" id="UP000476411"/>
    </source>
</evidence>
<dbReference type="EMBL" id="CP048113">
    <property type="protein sequence ID" value="QHS58898.1"/>
    <property type="molecule type" value="Genomic_DNA"/>
</dbReference>
<dbReference type="KEGG" id="chih:GWR21_04575"/>
<keyword evidence="3" id="KW-1185">Reference proteome</keyword>
<feature type="transmembrane region" description="Helical" evidence="1">
    <location>
        <begin position="74"/>
        <end position="96"/>
    </location>
</feature>
<organism evidence="2 3">
    <name type="scientific">Chitinophaga agri</name>
    <dbReference type="NCBI Taxonomy" id="2703787"/>
    <lineage>
        <taxon>Bacteria</taxon>
        <taxon>Pseudomonadati</taxon>
        <taxon>Bacteroidota</taxon>
        <taxon>Chitinophagia</taxon>
        <taxon>Chitinophagales</taxon>
        <taxon>Chitinophagaceae</taxon>
        <taxon>Chitinophaga</taxon>
    </lineage>
</organism>
<feature type="transmembrane region" description="Helical" evidence="1">
    <location>
        <begin position="101"/>
        <end position="118"/>
    </location>
</feature>
<reference evidence="2 3" key="1">
    <citation type="submission" date="2020-01" db="EMBL/GenBank/DDBJ databases">
        <title>Complete genome sequence of Chitinophaga sp. H33E-04 isolated from quinoa roots.</title>
        <authorList>
            <person name="Weon H.-Y."/>
            <person name="Lee S.A."/>
        </authorList>
    </citation>
    <scope>NUCLEOTIDE SEQUENCE [LARGE SCALE GENOMIC DNA]</scope>
    <source>
        <strain evidence="2 3">H33E-04</strain>
    </source>
</reference>
<gene>
    <name evidence="2" type="ORF">GWR21_04575</name>
</gene>
<name>A0A6B9Z9G1_9BACT</name>
<feature type="transmembrane region" description="Helical" evidence="1">
    <location>
        <begin position="30"/>
        <end position="54"/>
    </location>
</feature>
<evidence type="ECO:0000313" key="2">
    <source>
        <dbReference type="EMBL" id="QHS58898.1"/>
    </source>
</evidence>
<keyword evidence="1" id="KW-1133">Transmembrane helix</keyword>
<sequence length="162" mass="17554">MNGSILYMISAFIGLVLFVICVMRPQRGRVILSVLFIAAALLNAISVLSVQQWYIIDNGTGARNLYTDMVNFFWGKYMTESLLATAACQLMIGLLLCMPGVAQKIGLAGAIVFLIVLVRLQPGFILPGAFLLIAACIALIPRRNPGTWRAALHRHGHGNAGI</sequence>
<keyword evidence="1" id="KW-0812">Transmembrane</keyword>
<protein>
    <submittedName>
        <fullName evidence="2">Uncharacterized protein</fullName>
    </submittedName>
</protein>
<dbReference type="AlphaFoldDB" id="A0A6B9Z9G1"/>